<sequence length="286" mass="32835">MEIQDIRNVPVENYLQALGYAPVRKSVNELLYHAPYREDRRPSFRVNVAKGLWFDFGLSKGGDIFDLAGEIIGSSDFITQARHIADTLNSPLPMKENNMTLLKKETVHYKMEDVEFIPIWSRLLINYLRERNIPMEVALPNCEEVRYKANGKQYFSLAFKNVSGGYEIRNKFFKGCIPPKDYSLIDNGSKHCNVYEGYFDYLSAVTLGLTNGEDQLVLNSVSTLGRVMDKLGEYEQINCYLDNDNAGRRTVETLHKHFGDKVKDCSGLYKGEKDLNEYLQKLTIEL</sequence>
<dbReference type="InterPro" id="IPR036977">
    <property type="entry name" value="DNA_primase_Znf_CHC2"/>
</dbReference>
<dbReference type="GO" id="GO:0003677">
    <property type="term" value="F:DNA binding"/>
    <property type="evidence" value="ECO:0007669"/>
    <property type="project" value="InterPro"/>
</dbReference>
<evidence type="ECO:0000313" key="2">
    <source>
        <dbReference type="Proteomes" id="UP000460950"/>
    </source>
</evidence>
<dbReference type="AlphaFoldDB" id="A0A7K0JGK6"/>
<dbReference type="SUPFAM" id="SSF56731">
    <property type="entry name" value="DNA primase core"/>
    <property type="match status" value="1"/>
</dbReference>
<dbReference type="Gene3D" id="3.90.580.10">
    <property type="entry name" value="Zinc finger, CHC2-type domain"/>
    <property type="match status" value="1"/>
</dbReference>
<evidence type="ECO:0000313" key="1">
    <source>
        <dbReference type="EMBL" id="MSS49020.1"/>
    </source>
</evidence>
<dbReference type="GO" id="GO:0006260">
    <property type="term" value="P:DNA replication"/>
    <property type="evidence" value="ECO:0007669"/>
    <property type="project" value="InterPro"/>
</dbReference>
<dbReference type="GO" id="GO:0008270">
    <property type="term" value="F:zinc ion binding"/>
    <property type="evidence" value="ECO:0007669"/>
    <property type="project" value="InterPro"/>
</dbReference>
<dbReference type="Gene3D" id="3.40.1360.10">
    <property type="match status" value="1"/>
</dbReference>
<dbReference type="Proteomes" id="UP000460950">
    <property type="component" value="Unassembled WGS sequence"/>
</dbReference>
<dbReference type="RefSeq" id="WP_154577478.1">
    <property type="nucleotide sequence ID" value="NZ_DAWEEQ010000118.1"/>
</dbReference>
<dbReference type="Pfam" id="PF13155">
    <property type="entry name" value="Toprim_2"/>
    <property type="match status" value="1"/>
</dbReference>
<protein>
    <submittedName>
        <fullName evidence="1">DNA primase</fullName>
    </submittedName>
</protein>
<organism evidence="1 2">
    <name type="scientific">Phocaeicola vulgatus</name>
    <name type="common">Bacteroides vulgatus</name>
    <dbReference type="NCBI Taxonomy" id="821"/>
    <lineage>
        <taxon>Bacteria</taxon>
        <taxon>Pseudomonadati</taxon>
        <taxon>Bacteroidota</taxon>
        <taxon>Bacteroidia</taxon>
        <taxon>Bacteroidales</taxon>
        <taxon>Bacteroidaceae</taxon>
        <taxon>Phocaeicola</taxon>
    </lineage>
</organism>
<reference evidence="1 2" key="1">
    <citation type="submission" date="2019-09" db="EMBL/GenBank/DDBJ databases">
        <title>In-depth cultivation of the pig gut microbiome towards novel bacterial diversity and tailored functional studies.</title>
        <authorList>
            <person name="Wylensek D."/>
            <person name="Hitch T.C.A."/>
            <person name="Clavel T."/>
        </authorList>
    </citation>
    <scope>NUCLEOTIDE SEQUENCE [LARGE SCALE GENOMIC DNA]</scope>
    <source>
        <strain evidence="1 2">WCA-389-WT-3C</strain>
    </source>
</reference>
<proteinExistence type="predicted"/>
<dbReference type="EMBL" id="VULU01000021">
    <property type="protein sequence ID" value="MSS49020.1"/>
    <property type="molecule type" value="Genomic_DNA"/>
</dbReference>
<name>A0A7K0JGK6_PHOVU</name>
<comment type="caution">
    <text evidence="1">The sequence shown here is derived from an EMBL/GenBank/DDBJ whole genome shotgun (WGS) entry which is preliminary data.</text>
</comment>
<accession>A0A7K0JGK6</accession>
<dbReference type="SUPFAM" id="SSF57783">
    <property type="entry name" value="Zinc beta-ribbon"/>
    <property type="match status" value="1"/>
</dbReference>
<gene>
    <name evidence="1" type="ORF">FYJ30_12130</name>
</gene>